<dbReference type="InterPro" id="IPR011701">
    <property type="entry name" value="MFS"/>
</dbReference>
<dbReference type="InterPro" id="IPR036259">
    <property type="entry name" value="MFS_trans_sf"/>
</dbReference>
<feature type="transmembrane region" description="Helical" evidence="7">
    <location>
        <begin position="283"/>
        <end position="304"/>
    </location>
</feature>
<evidence type="ECO:0000256" key="4">
    <source>
        <dbReference type="ARBA" id="ARBA00022692"/>
    </source>
</evidence>
<dbReference type="Gene3D" id="1.20.1250.20">
    <property type="entry name" value="MFS general substrate transporter like domains"/>
    <property type="match status" value="2"/>
</dbReference>
<sequence length="405" mass="44823">MEANSLSFLKPVIAVHKRCGKELAGTFFIRLIYFIAWPYMVLVFQQDYGLNTLDTGLLLFLATLTAFFSTQLAGTAIDRGHLNIVFPTASLTLMAGLSLLLVQSLPAAVAGLNLLVLSTRCLETGFKVNLSNSATRELAESAHNARYYYVNVGGALAPALVALLGLQGRTYLLYGSLAMALLIALYTFYCRQETRRNTNSPTMSASLKRIFRDRSFMMLCVFSVLFYMVMASNDTVLLMLLSQQLSQKTALHYYATVQVINTLMVLIAYFPLNHALRHLTLSFRLKAALGVMIVSQLMVFFNLLNSEFTVAVFALIFTLGELVAISTSNFAMELLTPSEFKGGYFSFYNIYMTGMALAPLLGGAFIHAGIGDRWYLITVAALIIASCIFSRIQVDNKAKIFNEVK</sequence>
<protein>
    <submittedName>
        <fullName evidence="8">MFS transporter</fullName>
    </submittedName>
</protein>
<keyword evidence="9" id="KW-1185">Reference proteome</keyword>
<feature type="transmembrane region" description="Helical" evidence="7">
    <location>
        <begin position="310"/>
        <end position="332"/>
    </location>
</feature>
<dbReference type="Pfam" id="PF07690">
    <property type="entry name" value="MFS_1"/>
    <property type="match status" value="1"/>
</dbReference>
<feature type="transmembrane region" description="Helical" evidence="7">
    <location>
        <begin position="27"/>
        <end position="45"/>
    </location>
</feature>
<keyword evidence="6 7" id="KW-0472">Membrane</keyword>
<keyword evidence="3" id="KW-1003">Cell membrane</keyword>
<feature type="transmembrane region" description="Helical" evidence="7">
    <location>
        <begin position="211"/>
        <end position="231"/>
    </location>
</feature>
<evidence type="ECO:0000256" key="7">
    <source>
        <dbReference type="SAM" id="Phobius"/>
    </source>
</evidence>
<evidence type="ECO:0000256" key="6">
    <source>
        <dbReference type="ARBA" id="ARBA00023136"/>
    </source>
</evidence>
<dbReference type="EMBL" id="JAHVXZ010000003">
    <property type="protein sequence ID" value="MBW1256979.1"/>
    <property type="molecule type" value="Genomic_DNA"/>
</dbReference>
<keyword evidence="4 7" id="KW-0812">Transmembrane</keyword>
<dbReference type="PANTHER" id="PTHR23517:SF2">
    <property type="entry name" value="MULTIDRUG RESISTANCE PROTEIN MDTH"/>
    <property type="match status" value="1"/>
</dbReference>
<feature type="transmembrane region" description="Helical" evidence="7">
    <location>
        <begin position="251"/>
        <end position="271"/>
    </location>
</feature>
<feature type="transmembrane region" description="Helical" evidence="7">
    <location>
        <begin position="171"/>
        <end position="190"/>
    </location>
</feature>
<dbReference type="Proteomes" id="UP001197236">
    <property type="component" value="Unassembled WGS sequence"/>
</dbReference>
<feature type="transmembrane region" description="Helical" evidence="7">
    <location>
        <begin position="344"/>
        <end position="368"/>
    </location>
</feature>
<evidence type="ECO:0000256" key="2">
    <source>
        <dbReference type="ARBA" id="ARBA00022448"/>
    </source>
</evidence>
<dbReference type="SUPFAM" id="SSF103473">
    <property type="entry name" value="MFS general substrate transporter"/>
    <property type="match status" value="1"/>
</dbReference>
<evidence type="ECO:0000256" key="5">
    <source>
        <dbReference type="ARBA" id="ARBA00022989"/>
    </source>
</evidence>
<reference evidence="8 9" key="1">
    <citation type="submission" date="2021-07" db="EMBL/GenBank/DDBJ databases">
        <title>A novel phosphonate cluster across the Pantoea species complex is important for pathogenicity in onion.</title>
        <authorList>
            <person name="Zhao M."/>
            <person name="Stice S."/>
            <person name="Shin G.Y."/>
            <person name="Coutinho T."/>
            <person name="Gitaitis R."/>
            <person name="Kvitko B."/>
            <person name="Dutta B."/>
        </authorList>
    </citation>
    <scope>NUCLEOTIDE SEQUENCE [LARGE SCALE GENOMIC DNA]</scope>
    <source>
        <strain evidence="8 9">BD 382</strain>
    </source>
</reference>
<evidence type="ECO:0000313" key="9">
    <source>
        <dbReference type="Proteomes" id="UP001197236"/>
    </source>
</evidence>
<comment type="caution">
    <text evidence="8">The sequence shown here is derived from an EMBL/GenBank/DDBJ whole genome shotgun (WGS) entry which is preliminary data.</text>
</comment>
<dbReference type="InterPro" id="IPR050171">
    <property type="entry name" value="MFS_Transporters"/>
</dbReference>
<dbReference type="RefSeq" id="WP_063879119.1">
    <property type="nucleotide sequence ID" value="NZ_CP193910.1"/>
</dbReference>
<organism evidence="8 9">
    <name type="scientific">Pantoea allii</name>
    <dbReference type="NCBI Taxonomy" id="574096"/>
    <lineage>
        <taxon>Bacteria</taxon>
        <taxon>Pseudomonadati</taxon>
        <taxon>Pseudomonadota</taxon>
        <taxon>Gammaproteobacteria</taxon>
        <taxon>Enterobacterales</taxon>
        <taxon>Erwiniaceae</taxon>
        <taxon>Pantoea</taxon>
    </lineage>
</organism>
<keyword evidence="2" id="KW-0813">Transport</keyword>
<comment type="subcellular location">
    <subcellularLocation>
        <location evidence="1">Cell membrane</location>
        <topology evidence="1">Multi-pass membrane protein</topology>
    </subcellularLocation>
</comment>
<evidence type="ECO:0000256" key="3">
    <source>
        <dbReference type="ARBA" id="ARBA00022475"/>
    </source>
</evidence>
<accession>A0ABS6VCD2</accession>
<name>A0ABS6VCD2_9GAMM</name>
<keyword evidence="5 7" id="KW-1133">Transmembrane helix</keyword>
<evidence type="ECO:0000256" key="1">
    <source>
        <dbReference type="ARBA" id="ARBA00004651"/>
    </source>
</evidence>
<evidence type="ECO:0000313" key="8">
    <source>
        <dbReference type="EMBL" id="MBW1256979.1"/>
    </source>
</evidence>
<gene>
    <name evidence="8" type="ORF">KYI95_07140</name>
</gene>
<proteinExistence type="predicted"/>
<feature type="transmembrane region" description="Helical" evidence="7">
    <location>
        <begin position="374"/>
        <end position="392"/>
    </location>
</feature>
<feature type="transmembrane region" description="Helical" evidence="7">
    <location>
        <begin position="147"/>
        <end position="165"/>
    </location>
</feature>
<dbReference type="PANTHER" id="PTHR23517">
    <property type="entry name" value="RESISTANCE PROTEIN MDTM, PUTATIVE-RELATED-RELATED"/>
    <property type="match status" value="1"/>
</dbReference>
<feature type="transmembrane region" description="Helical" evidence="7">
    <location>
        <begin position="57"/>
        <end position="77"/>
    </location>
</feature>